<proteinExistence type="predicted"/>
<gene>
    <name evidence="2" type="ORF">MRATA1EN1_LOCUS23553</name>
</gene>
<feature type="compositionally biased region" description="Low complexity" evidence="1">
    <location>
        <begin position="117"/>
        <end position="131"/>
    </location>
</feature>
<evidence type="ECO:0000256" key="1">
    <source>
        <dbReference type="SAM" id="MobiDB-lite"/>
    </source>
</evidence>
<evidence type="ECO:0000313" key="2">
    <source>
        <dbReference type="EMBL" id="CAI9174591.1"/>
    </source>
</evidence>
<feature type="region of interest" description="Disordered" evidence="1">
    <location>
        <begin position="1"/>
        <end position="136"/>
    </location>
</feature>
<dbReference type="EMBL" id="OX459940">
    <property type="protein sequence ID" value="CAI9174591.1"/>
    <property type="molecule type" value="Genomic_DNA"/>
</dbReference>
<feature type="compositionally biased region" description="Basic residues" evidence="1">
    <location>
        <begin position="1"/>
        <end position="10"/>
    </location>
</feature>
<feature type="compositionally biased region" description="Pro residues" evidence="1">
    <location>
        <begin position="98"/>
        <end position="108"/>
    </location>
</feature>
<reference evidence="2" key="1">
    <citation type="submission" date="2023-04" db="EMBL/GenBank/DDBJ databases">
        <authorList>
            <consortium name="ELIXIR-Norway"/>
        </authorList>
    </citation>
    <scope>NUCLEOTIDE SEQUENCE [LARGE SCALE GENOMIC DNA]</scope>
</reference>
<protein>
    <submittedName>
        <fullName evidence="2">Uncharacterized protein</fullName>
    </submittedName>
</protein>
<keyword evidence="3" id="KW-1185">Reference proteome</keyword>
<name>A0ABN8ZNN2_RANTA</name>
<evidence type="ECO:0000313" key="3">
    <source>
        <dbReference type="Proteomes" id="UP001176941"/>
    </source>
</evidence>
<accession>A0ABN8ZNN2</accession>
<organism evidence="2 3">
    <name type="scientific">Rangifer tarandus platyrhynchus</name>
    <name type="common">Svalbard reindeer</name>
    <dbReference type="NCBI Taxonomy" id="3082113"/>
    <lineage>
        <taxon>Eukaryota</taxon>
        <taxon>Metazoa</taxon>
        <taxon>Chordata</taxon>
        <taxon>Craniata</taxon>
        <taxon>Vertebrata</taxon>
        <taxon>Euteleostomi</taxon>
        <taxon>Mammalia</taxon>
        <taxon>Eutheria</taxon>
        <taxon>Laurasiatheria</taxon>
        <taxon>Artiodactyla</taxon>
        <taxon>Ruminantia</taxon>
        <taxon>Pecora</taxon>
        <taxon>Cervidae</taxon>
        <taxon>Odocoileinae</taxon>
        <taxon>Rangifer</taxon>
    </lineage>
</organism>
<sequence>MSGPRGVRRRDKGEREAVFLGGGGGGGICPERRCGSAASRGEETPRWVWREKRGGLTAEATGSPGEWNGGREARAWGRCGWGARGRGSGGEGGSSVPLPQPGPGPPADSAPRRRSPRPGLTVREVAPAEAAGEGGRRWEGGTLRLRLRLRPAAPGRRVLVEAAAVSGFNAQTAGEESTAQARCGHRCQSERGGARAPAVSKATGWRRKESPYLHLVLATATGGGVGGWGATRTALLSCHSNKERPLSHKFTAVSRERAHLVTMATGNSPFLFP</sequence>
<feature type="compositionally biased region" description="Basic and acidic residues" evidence="1">
    <location>
        <begin position="30"/>
        <end position="54"/>
    </location>
</feature>
<feature type="compositionally biased region" description="Gly residues" evidence="1">
    <location>
        <begin position="79"/>
        <end position="93"/>
    </location>
</feature>
<dbReference type="Proteomes" id="UP001176941">
    <property type="component" value="Chromosome 4"/>
</dbReference>